<accession>A0AAN7TUV3</accession>
<gene>
    <name evidence="2" type="ORF">LTR62_008000</name>
</gene>
<feature type="region of interest" description="Disordered" evidence="1">
    <location>
        <begin position="80"/>
        <end position="199"/>
    </location>
</feature>
<name>A0AAN7TUV3_9PEZI</name>
<dbReference type="AlphaFoldDB" id="A0AAN7TUV3"/>
<evidence type="ECO:0000313" key="3">
    <source>
        <dbReference type="Proteomes" id="UP001310890"/>
    </source>
</evidence>
<organism evidence="2 3">
    <name type="scientific">Meristemomyces frigidus</name>
    <dbReference type="NCBI Taxonomy" id="1508187"/>
    <lineage>
        <taxon>Eukaryota</taxon>
        <taxon>Fungi</taxon>
        <taxon>Dikarya</taxon>
        <taxon>Ascomycota</taxon>
        <taxon>Pezizomycotina</taxon>
        <taxon>Dothideomycetes</taxon>
        <taxon>Dothideomycetidae</taxon>
        <taxon>Mycosphaerellales</taxon>
        <taxon>Teratosphaeriaceae</taxon>
        <taxon>Meristemomyces</taxon>
    </lineage>
</organism>
<dbReference type="Proteomes" id="UP001310890">
    <property type="component" value="Unassembled WGS sequence"/>
</dbReference>
<feature type="compositionally biased region" description="Basic residues" evidence="1">
    <location>
        <begin position="107"/>
        <end position="119"/>
    </location>
</feature>
<comment type="caution">
    <text evidence="2">The sequence shown here is derived from an EMBL/GenBank/DDBJ whole genome shotgun (WGS) entry which is preliminary data.</text>
</comment>
<feature type="compositionally biased region" description="Basic residues" evidence="1">
    <location>
        <begin position="150"/>
        <end position="163"/>
    </location>
</feature>
<protein>
    <submittedName>
        <fullName evidence="2">Uncharacterized protein</fullName>
    </submittedName>
</protein>
<feature type="region of interest" description="Disordered" evidence="1">
    <location>
        <begin position="1"/>
        <end position="60"/>
    </location>
</feature>
<proteinExistence type="predicted"/>
<evidence type="ECO:0000313" key="2">
    <source>
        <dbReference type="EMBL" id="KAK5116452.1"/>
    </source>
</evidence>
<dbReference type="EMBL" id="JAVRRL010000008">
    <property type="protein sequence ID" value="KAK5116452.1"/>
    <property type="molecule type" value="Genomic_DNA"/>
</dbReference>
<reference evidence="2" key="1">
    <citation type="submission" date="2023-08" db="EMBL/GenBank/DDBJ databases">
        <title>Black Yeasts Isolated from many extreme environments.</title>
        <authorList>
            <person name="Coleine C."/>
            <person name="Stajich J.E."/>
            <person name="Selbmann L."/>
        </authorList>
    </citation>
    <scope>NUCLEOTIDE SEQUENCE</scope>
    <source>
        <strain evidence="2">CCFEE 5401</strain>
    </source>
</reference>
<feature type="compositionally biased region" description="Acidic residues" evidence="1">
    <location>
        <begin position="50"/>
        <end position="59"/>
    </location>
</feature>
<evidence type="ECO:0000256" key="1">
    <source>
        <dbReference type="SAM" id="MobiDB-lite"/>
    </source>
</evidence>
<sequence length="199" mass="21705">MAPRKPLGWRKLQDSGFTAPPVDTVKPSATEAKMAQPATTTNGIEPEYHTDDDEEDDVDGGILLEEIDAKLPYLPAHLLKPEQKPIPTSEEVKDIPFEQMTRQQKLGSRRSSRQKKKRQYDRLQAGTTGSGVIEAGNAAQAKRGILAKSANKKTGRVSKKGKVIKPQVSGRQQMLEARQQQVSGANAGPIGRRKVASKG</sequence>